<dbReference type="AlphaFoldDB" id="A0A8I0AHB4"/>
<dbReference type="InterPro" id="IPR037284">
    <property type="entry name" value="SUF_FeS_clus_asmbl_SufBD_sf"/>
</dbReference>
<evidence type="ECO:0000313" key="2">
    <source>
        <dbReference type="EMBL" id="MBC5662055.1"/>
    </source>
</evidence>
<dbReference type="GO" id="GO:0016226">
    <property type="term" value="P:iron-sulfur cluster assembly"/>
    <property type="evidence" value="ECO:0007669"/>
    <property type="project" value="InterPro"/>
</dbReference>
<organism evidence="2 3">
    <name type="scientific">Coprococcus hominis</name>
    <name type="common">ex Liu et al. 2022</name>
    <dbReference type="NCBI Taxonomy" id="2763039"/>
    <lineage>
        <taxon>Bacteria</taxon>
        <taxon>Bacillati</taxon>
        <taxon>Bacillota</taxon>
        <taxon>Clostridia</taxon>
        <taxon>Lachnospirales</taxon>
        <taxon>Lachnospiraceae</taxon>
        <taxon>Coprococcus</taxon>
    </lineage>
</organism>
<dbReference type="SUPFAM" id="SSF101960">
    <property type="entry name" value="Stabilizer of iron transporter SufD"/>
    <property type="match status" value="1"/>
</dbReference>
<proteinExistence type="predicted"/>
<reference evidence="2 3" key="1">
    <citation type="submission" date="2020-08" db="EMBL/GenBank/DDBJ databases">
        <title>Genome public.</title>
        <authorList>
            <person name="Liu C."/>
            <person name="Sun Q."/>
        </authorList>
    </citation>
    <scope>NUCLEOTIDE SEQUENCE [LARGE SCALE GENOMIC DNA]</scope>
    <source>
        <strain evidence="2 3">NSJ-10</strain>
    </source>
</reference>
<gene>
    <name evidence="2" type="ORF">H8S09_03945</name>
</gene>
<accession>A0A8I0AHB4</accession>
<dbReference type="PANTHER" id="PTHR43575:SF1">
    <property type="entry name" value="PROTEIN ABCI7, CHLOROPLASTIC"/>
    <property type="match status" value="1"/>
</dbReference>
<sequence>MDKNTININKLPSKTWYWLHMNDTKVSWNPDIAPCKVTVEEAFEDKETNSLISGDVAEFATVESGAGREADSIFADAQTEKTVLTASDKDAKATIRLAVDGTTAASAAGACYLTAEEGTNTTIIETFTKKSAQAGSLAYRTMIQAKKDSRVRLVQVFMQDEEQTLLNDIGCVCDENAKFDILQIFIGKGDLYNGIRTDLKGTGADTQVEIGYLGQKTQKIDVNLIINHFGKKTNCEIQVDGTLKDAAEKVFRGTIDFKNGASESTGAETENVLLLGDDVINKTIPIILCAEEDVEGSHGATIGELDEETLFYFESRGIDKETAEDIMTRGKFEMLYRHIGDEQTQKLVEAQLAEVMADDREEL</sequence>
<dbReference type="Proteomes" id="UP000615234">
    <property type="component" value="Unassembled WGS sequence"/>
</dbReference>
<dbReference type="PANTHER" id="PTHR43575">
    <property type="entry name" value="PROTEIN ABCI7, CHLOROPLASTIC"/>
    <property type="match status" value="1"/>
</dbReference>
<dbReference type="EMBL" id="JACOOX010000002">
    <property type="protein sequence ID" value="MBC5662055.1"/>
    <property type="molecule type" value="Genomic_DNA"/>
</dbReference>
<name>A0A8I0AHB4_9FIRM</name>
<feature type="domain" description="SUF system FeS cluster assembly SufBD core" evidence="1">
    <location>
        <begin position="106"/>
        <end position="330"/>
    </location>
</feature>
<comment type="caution">
    <text evidence="2">The sequence shown here is derived from an EMBL/GenBank/DDBJ whole genome shotgun (WGS) entry which is preliminary data.</text>
</comment>
<dbReference type="InterPro" id="IPR000825">
    <property type="entry name" value="SUF_FeS_clus_asmbl_SufBD_core"/>
</dbReference>
<dbReference type="Pfam" id="PF01458">
    <property type="entry name" value="SUFBD_core"/>
    <property type="match status" value="1"/>
</dbReference>
<dbReference type="InterPro" id="IPR055346">
    <property type="entry name" value="Fe-S_cluster_assembly_SufBD"/>
</dbReference>
<protein>
    <submittedName>
        <fullName evidence="2">SufD family Fe-S cluster assembly protein</fullName>
    </submittedName>
</protein>
<evidence type="ECO:0000313" key="3">
    <source>
        <dbReference type="Proteomes" id="UP000615234"/>
    </source>
</evidence>
<keyword evidence="3" id="KW-1185">Reference proteome</keyword>
<dbReference type="RefSeq" id="WP_117822199.1">
    <property type="nucleotide sequence ID" value="NZ_JACOOX010000002.1"/>
</dbReference>
<evidence type="ECO:0000259" key="1">
    <source>
        <dbReference type="Pfam" id="PF01458"/>
    </source>
</evidence>